<accession>A0A7V8NRY0</accession>
<gene>
    <name evidence="3" type="ORF">HRJ53_15750</name>
</gene>
<protein>
    <submittedName>
        <fullName evidence="3">Uncharacterized protein</fullName>
    </submittedName>
</protein>
<dbReference type="InterPro" id="IPR042217">
    <property type="entry name" value="T4SS_VirB10/TrbI"/>
</dbReference>
<proteinExistence type="predicted"/>
<dbReference type="AlphaFoldDB" id="A0A7V8NRY0"/>
<comment type="caution">
    <text evidence="3">The sequence shown here is derived from an EMBL/GenBank/DDBJ whole genome shotgun (WGS) entry which is preliminary data.</text>
</comment>
<dbReference type="Proteomes" id="UP000567293">
    <property type="component" value="Unassembled WGS sequence"/>
</dbReference>
<dbReference type="EMBL" id="JACDQQ010001512">
    <property type="protein sequence ID" value="MBA0086434.1"/>
    <property type="molecule type" value="Genomic_DNA"/>
</dbReference>
<feature type="compositionally biased region" description="Basic and acidic residues" evidence="1">
    <location>
        <begin position="299"/>
        <end position="325"/>
    </location>
</feature>
<sequence>MYRIGISMVVGALFTVGAAAQSQAGAGAQASAQASVETGQTQAQAGASSRTSAAAAGQNGQANAGLANGTAFNAALSSPVDSKKCKPGDAVNARTTEAVKSEGKMVVPKGSKLMGHVTQASARANGETESALGIVFDKAILKNGQEIPLNVAIQALASAQGSASTAGDEMNTMAGLNGSGTAGGRGALGGVSSAAGGAVGTVTNTAASAGGVASGTVDSAASAGGNVAGASRGAVGGLNAAGQLTSNSQGVFGLNGLNLSAAASHATEGSVITSAGKSVRLDGGTRMLLVTQAQAGKASESKHAAESKPDPKSKERPERDNPEKP</sequence>
<evidence type="ECO:0000313" key="3">
    <source>
        <dbReference type="EMBL" id="MBA0086434.1"/>
    </source>
</evidence>
<feature type="signal peptide" evidence="2">
    <location>
        <begin position="1"/>
        <end position="24"/>
    </location>
</feature>
<evidence type="ECO:0000313" key="4">
    <source>
        <dbReference type="Proteomes" id="UP000567293"/>
    </source>
</evidence>
<evidence type="ECO:0000256" key="1">
    <source>
        <dbReference type="SAM" id="MobiDB-lite"/>
    </source>
</evidence>
<keyword evidence="2" id="KW-0732">Signal</keyword>
<name>A0A7V8NRY0_9BACT</name>
<feature type="chain" id="PRO_5031131430" evidence="2">
    <location>
        <begin position="25"/>
        <end position="325"/>
    </location>
</feature>
<evidence type="ECO:0000256" key="2">
    <source>
        <dbReference type="SAM" id="SignalP"/>
    </source>
</evidence>
<feature type="region of interest" description="Disordered" evidence="1">
    <location>
        <begin position="291"/>
        <end position="325"/>
    </location>
</feature>
<organism evidence="3 4">
    <name type="scientific">Candidatus Acidiferrum panamense</name>
    <dbReference type="NCBI Taxonomy" id="2741543"/>
    <lineage>
        <taxon>Bacteria</taxon>
        <taxon>Pseudomonadati</taxon>
        <taxon>Acidobacteriota</taxon>
        <taxon>Terriglobia</taxon>
        <taxon>Candidatus Acidiferrales</taxon>
        <taxon>Candidatus Acidiferrum</taxon>
    </lineage>
</organism>
<keyword evidence="4" id="KW-1185">Reference proteome</keyword>
<reference evidence="3" key="1">
    <citation type="submission" date="2020-06" db="EMBL/GenBank/DDBJ databases">
        <title>Legume-microbial interactions unlock mineral nutrients during tropical forest succession.</title>
        <authorList>
            <person name="Epihov D.Z."/>
        </authorList>
    </citation>
    <scope>NUCLEOTIDE SEQUENCE [LARGE SCALE GENOMIC DNA]</scope>
    <source>
        <strain evidence="3">Pan2503</strain>
    </source>
</reference>
<dbReference type="Gene3D" id="2.40.128.260">
    <property type="entry name" value="Type IV secretion system, VirB10/TraB/TrbI"/>
    <property type="match status" value="1"/>
</dbReference>